<proteinExistence type="predicted"/>
<evidence type="ECO:0000313" key="2">
    <source>
        <dbReference type="EMBL" id="CAH2046045.1"/>
    </source>
</evidence>
<protein>
    <recommendedName>
        <fullName evidence="4">Integrase zinc-binding domain-containing protein</fullName>
    </recommendedName>
</protein>
<accession>A0ABN8I5K8</accession>
<sequence>MYSFSPHYFTSVPITGQGETHLIDSAYLHHLTAAFKVGSMTLLKSKLPRAGFYWPGMDKVNSSGLGSPRPPRPGQDWPAYVESPT</sequence>
<evidence type="ECO:0000256" key="1">
    <source>
        <dbReference type="SAM" id="MobiDB-lite"/>
    </source>
</evidence>
<dbReference type="EMBL" id="OW152828">
    <property type="protein sequence ID" value="CAH2046045.1"/>
    <property type="molecule type" value="Genomic_DNA"/>
</dbReference>
<evidence type="ECO:0000313" key="3">
    <source>
        <dbReference type="Proteomes" id="UP000837857"/>
    </source>
</evidence>
<feature type="non-terminal residue" evidence="2">
    <location>
        <position position="85"/>
    </location>
</feature>
<feature type="region of interest" description="Disordered" evidence="1">
    <location>
        <begin position="63"/>
        <end position="85"/>
    </location>
</feature>
<organism evidence="2 3">
    <name type="scientific">Iphiclides podalirius</name>
    <name type="common">scarce swallowtail</name>
    <dbReference type="NCBI Taxonomy" id="110791"/>
    <lineage>
        <taxon>Eukaryota</taxon>
        <taxon>Metazoa</taxon>
        <taxon>Ecdysozoa</taxon>
        <taxon>Arthropoda</taxon>
        <taxon>Hexapoda</taxon>
        <taxon>Insecta</taxon>
        <taxon>Pterygota</taxon>
        <taxon>Neoptera</taxon>
        <taxon>Endopterygota</taxon>
        <taxon>Lepidoptera</taxon>
        <taxon>Glossata</taxon>
        <taxon>Ditrysia</taxon>
        <taxon>Papilionoidea</taxon>
        <taxon>Papilionidae</taxon>
        <taxon>Papilioninae</taxon>
        <taxon>Iphiclides</taxon>
    </lineage>
</organism>
<keyword evidence="3" id="KW-1185">Reference proteome</keyword>
<name>A0ABN8I5K8_9NEOP</name>
<gene>
    <name evidence="2" type="ORF">IPOD504_LOCUS5343</name>
</gene>
<dbReference type="Proteomes" id="UP000837857">
    <property type="component" value="Chromosome 16"/>
</dbReference>
<evidence type="ECO:0008006" key="4">
    <source>
        <dbReference type="Google" id="ProtNLM"/>
    </source>
</evidence>
<reference evidence="2" key="1">
    <citation type="submission" date="2022-03" db="EMBL/GenBank/DDBJ databases">
        <authorList>
            <person name="Martin H S."/>
        </authorList>
    </citation>
    <scope>NUCLEOTIDE SEQUENCE</scope>
</reference>